<evidence type="ECO:0000256" key="2">
    <source>
        <dbReference type="ARBA" id="ARBA00013064"/>
    </source>
</evidence>
<keyword evidence="3" id="KW-0378">Hydrolase</keyword>
<evidence type="ECO:0000256" key="3">
    <source>
        <dbReference type="ARBA" id="ARBA00022801"/>
    </source>
</evidence>
<protein>
    <recommendedName>
        <fullName evidence="2">protein-tyrosine-phosphatase</fullName>
        <ecNumber evidence="2">3.1.3.48</ecNumber>
    </recommendedName>
</protein>
<dbReference type="PANTHER" id="PTHR39181">
    <property type="entry name" value="TYROSINE-PROTEIN PHOSPHATASE YWQE"/>
    <property type="match status" value="1"/>
</dbReference>
<dbReference type="PIRSF" id="PIRSF016557">
    <property type="entry name" value="Caps_synth_CpsB"/>
    <property type="match status" value="1"/>
</dbReference>
<name>A0ABW5X0U8_9FLAO</name>
<evidence type="ECO:0000256" key="1">
    <source>
        <dbReference type="ARBA" id="ARBA00005750"/>
    </source>
</evidence>
<comment type="similarity">
    <text evidence="1">Belongs to the metallo-dependent hydrolases superfamily. CpsB/CapC family.</text>
</comment>
<reference evidence="6" key="1">
    <citation type="journal article" date="2019" name="Int. J. Syst. Evol. Microbiol.">
        <title>The Global Catalogue of Microorganisms (GCM) 10K type strain sequencing project: providing services to taxonomists for standard genome sequencing and annotation.</title>
        <authorList>
            <consortium name="The Broad Institute Genomics Platform"/>
            <consortium name="The Broad Institute Genome Sequencing Center for Infectious Disease"/>
            <person name="Wu L."/>
            <person name="Ma J."/>
        </authorList>
    </citation>
    <scope>NUCLEOTIDE SEQUENCE [LARGE SCALE GENOMIC DNA]</scope>
    <source>
        <strain evidence="6">KCTC 52925</strain>
    </source>
</reference>
<evidence type="ECO:0000256" key="4">
    <source>
        <dbReference type="ARBA" id="ARBA00051722"/>
    </source>
</evidence>
<dbReference type="EMBL" id="JBHUOJ010000009">
    <property type="protein sequence ID" value="MFD2832696.1"/>
    <property type="molecule type" value="Genomic_DNA"/>
</dbReference>
<dbReference type="PANTHER" id="PTHR39181:SF1">
    <property type="entry name" value="TYROSINE-PROTEIN PHOSPHATASE YWQE"/>
    <property type="match status" value="1"/>
</dbReference>
<organism evidence="5 6">
    <name type="scientific">Christiangramia antarctica</name>
    <dbReference type="NCBI Taxonomy" id="2058158"/>
    <lineage>
        <taxon>Bacteria</taxon>
        <taxon>Pseudomonadati</taxon>
        <taxon>Bacteroidota</taxon>
        <taxon>Flavobacteriia</taxon>
        <taxon>Flavobacteriales</taxon>
        <taxon>Flavobacteriaceae</taxon>
        <taxon>Christiangramia</taxon>
    </lineage>
</organism>
<comment type="caution">
    <text evidence="5">The sequence shown here is derived from an EMBL/GenBank/DDBJ whole genome shotgun (WGS) entry which is preliminary data.</text>
</comment>
<evidence type="ECO:0000313" key="5">
    <source>
        <dbReference type="EMBL" id="MFD2832696.1"/>
    </source>
</evidence>
<dbReference type="Gene3D" id="3.20.20.140">
    <property type="entry name" value="Metal-dependent hydrolases"/>
    <property type="match status" value="1"/>
</dbReference>
<accession>A0ABW5X0U8</accession>
<dbReference type="EC" id="3.1.3.48" evidence="2"/>
<dbReference type="RefSeq" id="WP_251742044.1">
    <property type="nucleotide sequence ID" value="NZ_JBHUOJ010000009.1"/>
</dbReference>
<proteinExistence type="inferred from homology"/>
<dbReference type="InterPro" id="IPR016195">
    <property type="entry name" value="Pol/histidinol_Pase-like"/>
</dbReference>
<gene>
    <name evidence="5" type="ORF">ACFSYS_05300</name>
</gene>
<sequence length="245" mass="28658">MFSFFKKKKFLVDSIAGITDFHNHLLPGIDDGAGTVEDSIIMIEKFKELGIENFIHTPHIISDYYPNNRATIEEAFTKLYSEYDNQTSNSYSAEYMMDQQFLEILSQNEIIPLFKKYLLVEMSYFQPPINLKEILFKIQNHSYKPILAHPERYAYYQSSDLGKYKELKNLGCSFQLNLLSLTPHYGIPVQKIALKLLENDMIDFISTDTHRIDHLLKLEKITLQQKQLELIKKVIDNNHKKISLN</sequence>
<comment type="catalytic activity">
    <reaction evidence="4">
        <text>O-phospho-L-tyrosyl-[protein] + H2O = L-tyrosyl-[protein] + phosphate</text>
        <dbReference type="Rhea" id="RHEA:10684"/>
        <dbReference type="Rhea" id="RHEA-COMP:10136"/>
        <dbReference type="Rhea" id="RHEA-COMP:20101"/>
        <dbReference type="ChEBI" id="CHEBI:15377"/>
        <dbReference type="ChEBI" id="CHEBI:43474"/>
        <dbReference type="ChEBI" id="CHEBI:46858"/>
        <dbReference type="ChEBI" id="CHEBI:61978"/>
        <dbReference type="EC" id="3.1.3.48"/>
    </reaction>
</comment>
<dbReference type="SUPFAM" id="SSF89550">
    <property type="entry name" value="PHP domain-like"/>
    <property type="match status" value="1"/>
</dbReference>
<evidence type="ECO:0000313" key="6">
    <source>
        <dbReference type="Proteomes" id="UP001597438"/>
    </source>
</evidence>
<dbReference type="InterPro" id="IPR016667">
    <property type="entry name" value="Caps_polysacc_synth_CpsB/CapC"/>
</dbReference>
<keyword evidence="6" id="KW-1185">Reference proteome</keyword>
<dbReference type="Proteomes" id="UP001597438">
    <property type="component" value="Unassembled WGS sequence"/>
</dbReference>
<dbReference type="Pfam" id="PF19567">
    <property type="entry name" value="CpsB_CapC"/>
    <property type="match status" value="1"/>
</dbReference>